<sequence>MKRLNILILMLGLICLASCKNYLDEPNKIQADIKTVDQLQALLDNVTGLEPYGGVAFGYEGDNATATYSTDDTEITPELYRNYPSAFTLVRLYYYTLDIDNIIGAASDPLWNNEFRKIFNANVVLANADDASGDAVSRNRIKADAYFIRAYSYWTLVNYYCLPYAEENFNAKGLPIKKTTDYSEFLKRASLKETYDFILSDIAQAQSLVNYNDVQADMRWRVSKPAIDAFLSRYYLFTGDYDKSVQYANSALTSQTAKLVDFNTIPAGRPATYSNPSATLNYSALNDYSSTRFFKWDEFYYARFTYTGSQWDIPSTNLLSMYDHSNDLRFLLLMIPNGGRRAGVITPAQYRYTYFSDGSYLPSGPTIAEVLLNKAEALARKGNMTDALAAVNMLRAKRLKTYVPLTAGSAANALTQILQERRRELPFSFRWTDIRRFSVNETPGDDVTVTHTFYKMGVGTVDLNTIQTYTLPVKSLRYAVPINSFEITASQGQIEQNNY</sequence>
<organism evidence="9 10">
    <name type="scientific">Pararcticibacter amylolyticus</name>
    <dbReference type="NCBI Taxonomy" id="2173175"/>
    <lineage>
        <taxon>Bacteria</taxon>
        <taxon>Pseudomonadati</taxon>
        <taxon>Bacteroidota</taxon>
        <taxon>Sphingobacteriia</taxon>
        <taxon>Sphingobacteriales</taxon>
        <taxon>Sphingobacteriaceae</taxon>
        <taxon>Pararcticibacter</taxon>
    </lineage>
</organism>
<keyword evidence="3 6" id="KW-0732">Signal</keyword>
<comment type="similarity">
    <text evidence="2">Belongs to the SusD family.</text>
</comment>
<reference evidence="9 10" key="1">
    <citation type="submission" date="2018-04" db="EMBL/GenBank/DDBJ databases">
        <title>Pedobacter chongqingensis sp. nov., isolated from a rottenly hemp rope.</title>
        <authorList>
            <person name="Cai Y."/>
        </authorList>
    </citation>
    <scope>NUCLEOTIDE SEQUENCE [LARGE SCALE GENOMIC DNA]</scope>
    <source>
        <strain evidence="9 10">FJ4-8</strain>
    </source>
</reference>
<dbReference type="InterPro" id="IPR033985">
    <property type="entry name" value="SusD-like_N"/>
</dbReference>
<comment type="caution">
    <text evidence="9">The sequence shown here is derived from an EMBL/GenBank/DDBJ whole genome shotgun (WGS) entry which is preliminary data.</text>
</comment>
<keyword evidence="10" id="KW-1185">Reference proteome</keyword>
<feature type="domain" description="RagB/SusD" evidence="7">
    <location>
        <begin position="367"/>
        <end position="498"/>
    </location>
</feature>
<dbReference type="RefSeq" id="WP_109415900.1">
    <property type="nucleotide sequence ID" value="NZ_QEAS01000008.1"/>
</dbReference>
<dbReference type="InterPro" id="IPR012944">
    <property type="entry name" value="SusD_RagB_dom"/>
</dbReference>
<evidence type="ECO:0000313" key="9">
    <source>
        <dbReference type="EMBL" id="PWG80613.1"/>
    </source>
</evidence>
<dbReference type="Pfam" id="PF07980">
    <property type="entry name" value="SusD_RagB"/>
    <property type="match status" value="1"/>
</dbReference>
<evidence type="ECO:0000256" key="6">
    <source>
        <dbReference type="SAM" id="SignalP"/>
    </source>
</evidence>
<gene>
    <name evidence="9" type="ORF">DDR33_11340</name>
</gene>
<dbReference type="Pfam" id="PF14322">
    <property type="entry name" value="SusD-like_3"/>
    <property type="match status" value="1"/>
</dbReference>
<keyword evidence="4" id="KW-0472">Membrane</keyword>
<evidence type="ECO:0000256" key="4">
    <source>
        <dbReference type="ARBA" id="ARBA00023136"/>
    </source>
</evidence>
<dbReference type="InterPro" id="IPR011990">
    <property type="entry name" value="TPR-like_helical_dom_sf"/>
</dbReference>
<dbReference type="Proteomes" id="UP000245647">
    <property type="component" value="Unassembled WGS sequence"/>
</dbReference>
<dbReference type="EMBL" id="QEAS01000008">
    <property type="protein sequence ID" value="PWG80613.1"/>
    <property type="molecule type" value="Genomic_DNA"/>
</dbReference>
<dbReference type="AlphaFoldDB" id="A0A2U2PGV0"/>
<evidence type="ECO:0000256" key="5">
    <source>
        <dbReference type="ARBA" id="ARBA00023237"/>
    </source>
</evidence>
<name>A0A2U2PGV0_9SPHI</name>
<evidence type="ECO:0000256" key="1">
    <source>
        <dbReference type="ARBA" id="ARBA00004442"/>
    </source>
</evidence>
<proteinExistence type="inferred from homology"/>
<evidence type="ECO:0000259" key="7">
    <source>
        <dbReference type="Pfam" id="PF07980"/>
    </source>
</evidence>
<feature type="domain" description="SusD-like N-terminal" evidence="8">
    <location>
        <begin position="22"/>
        <end position="236"/>
    </location>
</feature>
<dbReference type="GO" id="GO:0009279">
    <property type="term" value="C:cell outer membrane"/>
    <property type="evidence" value="ECO:0007669"/>
    <property type="project" value="UniProtKB-SubCell"/>
</dbReference>
<comment type="subcellular location">
    <subcellularLocation>
        <location evidence="1">Cell outer membrane</location>
    </subcellularLocation>
</comment>
<evidence type="ECO:0000256" key="2">
    <source>
        <dbReference type="ARBA" id="ARBA00006275"/>
    </source>
</evidence>
<dbReference type="Gene3D" id="1.25.40.390">
    <property type="match status" value="1"/>
</dbReference>
<evidence type="ECO:0000256" key="3">
    <source>
        <dbReference type="ARBA" id="ARBA00022729"/>
    </source>
</evidence>
<evidence type="ECO:0000259" key="8">
    <source>
        <dbReference type="Pfam" id="PF14322"/>
    </source>
</evidence>
<dbReference type="OrthoDB" id="1094477at2"/>
<protein>
    <submittedName>
        <fullName evidence="9">RagB/SusD family nutrient uptake outer membrane protein</fullName>
    </submittedName>
</protein>
<feature type="signal peptide" evidence="6">
    <location>
        <begin position="1"/>
        <end position="17"/>
    </location>
</feature>
<accession>A0A2U2PGV0</accession>
<keyword evidence="5" id="KW-0998">Cell outer membrane</keyword>
<dbReference type="SUPFAM" id="SSF48452">
    <property type="entry name" value="TPR-like"/>
    <property type="match status" value="1"/>
</dbReference>
<evidence type="ECO:0000313" key="10">
    <source>
        <dbReference type="Proteomes" id="UP000245647"/>
    </source>
</evidence>
<feature type="chain" id="PRO_5015662544" evidence="6">
    <location>
        <begin position="18"/>
        <end position="499"/>
    </location>
</feature>